<dbReference type="EMBL" id="CAJJDN010000077">
    <property type="protein sequence ID" value="CAD8102118.1"/>
    <property type="molecule type" value="Genomic_DNA"/>
</dbReference>
<organism evidence="1 2">
    <name type="scientific">Paramecium sonneborni</name>
    <dbReference type="NCBI Taxonomy" id="65129"/>
    <lineage>
        <taxon>Eukaryota</taxon>
        <taxon>Sar</taxon>
        <taxon>Alveolata</taxon>
        <taxon>Ciliophora</taxon>
        <taxon>Intramacronucleata</taxon>
        <taxon>Oligohymenophorea</taxon>
        <taxon>Peniculida</taxon>
        <taxon>Parameciidae</taxon>
        <taxon>Paramecium</taxon>
    </lineage>
</organism>
<dbReference type="Proteomes" id="UP000692954">
    <property type="component" value="Unassembled WGS sequence"/>
</dbReference>
<gene>
    <name evidence="1" type="ORF">PSON_ATCC_30995.1.T0770093</name>
</gene>
<proteinExistence type="predicted"/>
<reference evidence="1" key="1">
    <citation type="submission" date="2021-01" db="EMBL/GenBank/DDBJ databases">
        <authorList>
            <consortium name="Genoscope - CEA"/>
            <person name="William W."/>
        </authorList>
    </citation>
    <scope>NUCLEOTIDE SEQUENCE</scope>
</reference>
<sequence length="134" mass="15570">MKVLIKNYKQINFSIFDFKYLSLIQEKAKTICHNPDTNSTPGTMYQCPDQITIQYSDFRRLHYKVKSIPVPVDGVGQQQLADFLIVNQQYDLPFQIYSITGASVRAILKSSYDVLTKLVQQNPCHYNILFPRFL</sequence>
<evidence type="ECO:0000313" key="1">
    <source>
        <dbReference type="EMBL" id="CAD8102118.1"/>
    </source>
</evidence>
<dbReference type="AlphaFoldDB" id="A0A8S1PIB5"/>
<comment type="caution">
    <text evidence="1">The sequence shown here is derived from an EMBL/GenBank/DDBJ whole genome shotgun (WGS) entry which is preliminary data.</text>
</comment>
<protein>
    <submittedName>
        <fullName evidence="1">Uncharacterized protein</fullName>
    </submittedName>
</protein>
<accession>A0A8S1PIB5</accession>
<evidence type="ECO:0000313" key="2">
    <source>
        <dbReference type="Proteomes" id="UP000692954"/>
    </source>
</evidence>
<keyword evidence="2" id="KW-1185">Reference proteome</keyword>
<name>A0A8S1PIB5_9CILI</name>